<evidence type="ECO:0000256" key="5">
    <source>
        <dbReference type="ARBA" id="ARBA00022741"/>
    </source>
</evidence>
<dbReference type="GO" id="GO:0045505">
    <property type="term" value="F:dynein intermediate chain binding"/>
    <property type="evidence" value="ECO:0007669"/>
    <property type="project" value="InterPro"/>
</dbReference>
<evidence type="ECO:0000256" key="11">
    <source>
        <dbReference type="ARBA" id="ARBA00023212"/>
    </source>
</evidence>
<feature type="domain" description="Dynein heavy chain coiled coil stalk" evidence="15">
    <location>
        <begin position="329"/>
        <end position="457"/>
    </location>
</feature>
<proteinExistence type="inferred from homology"/>
<feature type="compositionally biased region" description="Basic and acidic residues" evidence="14">
    <location>
        <begin position="261"/>
        <end position="270"/>
    </location>
</feature>
<evidence type="ECO:0008006" key="19">
    <source>
        <dbReference type="Google" id="ProtNLM"/>
    </source>
</evidence>
<dbReference type="GO" id="GO:0005874">
    <property type="term" value="C:microtubule"/>
    <property type="evidence" value="ECO:0007669"/>
    <property type="project" value="UniProtKB-KW"/>
</dbReference>
<feature type="coiled-coil region" evidence="13">
    <location>
        <begin position="330"/>
        <end position="364"/>
    </location>
</feature>
<feature type="domain" description="Dynein heavy chain AAA module D4" evidence="16">
    <location>
        <begin position="57"/>
        <end position="315"/>
    </location>
</feature>
<evidence type="ECO:0000256" key="6">
    <source>
        <dbReference type="ARBA" id="ARBA00022840"/>
    </source>
</evidence>
<evidence type="ECO:0000259" key="16">
    <source>
        <dbReference type="Pfam" id="PF12780"/>
    </source>
</evidence>
<dbReference type="GO" id="GO:0005524">
    <property type="term" value="F:ATP binding"/>
    <property type="evidence" value="ECO:0007669"/>
    <property type="project" value="UniProtKB-KW"/>
</dbReference>
<keyword evidence="5" id="KW-0547">Nucleotide-binding</keyword>
<dbReference type="Gene3D" id="3.40.50.300">
    <property type="entry name" value="P-loop containing nucleotide triphosphate hydrolases"/>
    <property type="match status" value="1"/>
</dbReference>
<keyword evidence="6" id="KW-0067">ATP-binding</keyword>
<dbReference type="Gene3D" id="1.20.920.20">
    <property type="match status" value="1"/>
</dbReference>
<dbReference type="GeneTree" id="ENSGT00940000154620"/>
<keyword evidence="7" id="KW-0243">Dynein</keyword>
<dbReference type="InterPro" id="IPR024743">
    <property type="entry name" value="Dynein_HC_stalk"/>
</dbReference>
<evidence type="ECO:0000256" key="7">
    <source>
        <dbReference type="ARBA" id="ARBA00023017"/>
    </source>
</evidence>
<accession>A0A4W5JD98</accession>
<evidence type="ECO:0000256" key="13">
    <source>
        <dbReference type="SAM" id="Coils"/>
    </source>
</evidence>
<evidence type="ECO:0000256" key="8">
    <source>
        <dbReference type="ARBA" id="ARBA00023054"/>
    </source>
</evidence>
<dbReference type="SUPFAM" id="SSF52540">
    <property type="entry name" value="P-loop containing nucleoside triphosphate hydrolases"/>
    <property type="match status" value="1"/>
</dbReference>
<evidence type="ECO:0000313" key="17">
    <source>
        <dbReference type="Ensembl" id="ENSHHUP00000002523.1"/>
    </source>
</evidence>
<dbReference type="Pfam" id="PF12777">
    <property type="entry name" value="MT"/>
    <property type="match status" value="1"/>
</dbReference>
<keyword evidence="3" id="KW-0963">Cytoplasm</keyword>
<dbReference type="FunFam" id="3.40.50.300:FF:001810">
    <property type="entry name" value="Cytoplasmic dynein 2 heavy chain 1"/>
    <property type="match status" value="1"/>
</dbReference>
<organism evidence="17 18">
    <name type="scientific">Hucho hucho</name>
    <name type="common">huchen</name>
    <dbReference type="NCBI Taxonomy" id="62062"/>
    <lineage>
        <taxon>Eukaryota</taxon>
        <taxon>Metazoa</taxon>
        <taxon>Chordata</taxon>
        <taxon>Craniata</taxon>
        <taxon>Vertebrata</taxon>
        <taxon>Euteleostomi</taxon>
        <taxon>Actinopterygii</taxon>
        <taxon>Neopterygii</taxon>
        <taxon>Teleostei</taxon>
        <taxon>Protacanthopterygii</taxon>
        <taxon>Salmoniformes</taxon>
        <taxon>Salmonidae</taxon>
        <taxon>Salmoninae</taxon>
        <taxon>Hucho</taxon>
    </lineage>
</organism>
<protein>
    <recommendedName>
        <fullName evidence="19">Dynein heavy chain AAA module D4 domain-containing protein</fullName>
    </recommendedName>
</protein>
<keyword evidence="18" id="KW-1185">Reference proteome</keyword>
<dbReference type="GO" id="GO:0007018">
    <property type="term" value="P:microtubule-based movement"/>
    <property type="evidence" value="ECO:0007669"/>
    <property type="project" value="InterPro"/>
</dbReference>
<keyword evidence="4" id="KW-0493">Microtubule</keyword>
<keyword evidence="8 13" id="KW-0175">Coiled coil</keyword>
<dbReference type="AlphaFoldDB" id="A0A4W5JD98"/>
<evidence type="ECO:0000256" key="9">
    <source>
        <dbReference type="ARBA" id="ARBA00023069"/>
    </source>
</evidence>
<dbReference type="PANTHER" id="PTHR46532">
    <property type="entry name" value="MALE FERTILITY FACTOR KL5"/>
    <property type="match status" value="1"/>
</dbReference>
<evidence type="ECO:0000256" key="10">
    <source>
        <dbReference type="ARBA" id="ARBA00023175"/>
    </source>
</evidence>
<feature type="region of interest" description="Disordered" evidence="14">
    <location>
        <begin position="261"/>
        <end position="281"/>
    </location>
</feature>
<evidence type="ECO:0000256" key="2">
    <source>
        <dbReference type="ARBA" id="ARBA00008887"/>
    </source>
</evidence>
<dbReference type="STRING" id="62062.ENSHHUP00000002523"/>
<evidence type="ECO:0000256" key="1">
    <source>
        <dbReference type="ARBA" id="ARBA00004430"/>
    </source>
</evidence>
<reference evidence="17" key="2">
    <citation type="submission" date="2025-08" db="UniProtKB">
        <authorList>
            <consortium name="Ensembl"/>
        </authorList>
    </citation>
    <scope>IDENTIFICATION</scope>
</reference>
<dbReference type="Proteomes" id="UP000314982">
    <property type="component" value="Unassembled WGS sequence"/>
</dbReference>
<dbReference type="InterPro" id="IPR027417">
    <property type="entry name" value="P-loop_NTPase"/>
</dbReference>
<keyword evidence="10" id="KW-0505">Motor protein</keyword>
<keyword evidence="11" id="KW-0206">Cytoskeleton</keyword>
<evidence type="ECO:0000256" key="3">
    <source>
        <dbReference type="ARBA" id="ARBA00022490"/>
    </source>
</evidence>
<keyword evidence="12" id="KW-0966">Cell projection</keyword>
<name>A0A4W5JD98_9TELE</name>
<reference evidence="18" key="1">
    <citation type="submission" date="2018-06" db="EMBL/GenBank/DDBJ databases">
        <title>Genome assembly of Danube salmon.</title>
        <authorList>
            <person name="Macqueen D.J."/>
            <person name="Gundappa M.K."/>
        </authorList>
    </citation>
    <scope>NUCLEOTIDE SEQUENCE [LARGE SCALE GENOMIC DNA]</scope>
</reference>
<dbReference type="GO" id="GO:0051959">
    <property type="term" value="F:dynein light intermediate chain binding"/>
    <property type="evidence" value="ECO:0007669"/>
    <property type="project" value="InterPro"/>
</dbReference>
<comment type="similarity">
    <text evidence="2">Belongs to the dynein heavy chain family.</text>
</comment>
<sequence>MTDGFYVTWGASEGGGVMAPGQSLPPHGKSLGRLDYANLCQVIHKGAVLYGRDNRELDLLLFWEVCHFVSRVDRVLSRPGGSLLLAGRSGVGRRTATCLVSHMHGYTLYTPKISRGYSLKHFNNDLKNVMQLAGLEGQQVVLLLEDYQFVHPAFLEMVNSLLSSGEVPGLYSPEELEPLLSSLKDPASQDGFTGPLFNYFAYRIQQNLHIVLIMDCTNSNFTISCESNPALYRKCSVQWMDGWSESSMKKIPEMLLAKVEGEGEKSGGEKGHKRKGSASGQGDLCRSFLMIHESCREYGATPSQYMAFLHVYTSIYSSKQSQLTLRQQHLQAGVSKLNEAKALVDELKRRAAEQSTLLRTKQQEADSALQEITTSMQNTSDQKTEMEKIKGKIAQEVSKCEERKGKIDDELREVQPLVDEAKRAVGNIKPESLSEIRSLRMPPDVIRDILEGVLRLMGIYDTSWVSMKR</sequence>
<evidence type="ECO:0000256" key="14">
    <source>
        <dbReference type="SAM" id="MobiDB-lite"/>
    </source>
</evidence>
<dbReference type="InterPro" id="IPR026983">
    <property type="entry name" value="DHC"/>
</dbReference>
<evidence type="ECO:0000256" key="12">
    <source>
        <dbReference type="ARBA" id="ARBA00023273"/>
    </source>
</evidence>
<evidence type="ECO:0000256" key="4">
    <source>
        <dbReference type="ARBA" id="ARBA00022701"/>
    </source>
</evidence>
<dbReference type="Ensembl" id="ENSHHUT00000002610.1">
    <property type="protein sequence ID" value="ENSHHUP00000002523.1"/>
    <property type="gene ID" value="ENSHHUG00000001620.1"/>
</dbReference>
<dbReference type="Gene3D" id="1.20.920.30">
    <property type="match status" value="1"/>
</dbReference>
<dbReference type="PANTHER" id="PTHR46532:SF15">
    <property type="entry name" value="CYTOPLASMIC DYNEIN 2 HEAVY CHAIN 1"/>
    <property type="match status" value="1"/>
</dbReference>
<reference evidence="17" key="3">
    <citation type="submission" date="2025-09" db="UniProtKB">
        <authorList>
            <consortium name="Ensembl"/>
        </authorList>
    </citation>
    <scope>IDENTIFICATION</scope>
</reference>
<dbReference type="GO" id="GO:0005858">
    <property type="term" value="C:axonemal dynein complex"/>
    <property type="evidence" value="ECO:0007669"/>
    <property type="project" value="TreeGrafter"/>
</dbReference>
<evidence type="ECO:0000313" key="18">
    <source>
        <dbReference type="Proteomes" id="UP000314982"/>
    </source>
</evidence>
<evidence type="ECO:0000259" key="15">
    <source>
        <dbReference type="Pfam" id="PF12777"/>
    </source>
</evidence>
<comment type="subcellular location">
    <subcellularLocation>
        <location evidence="1">Cytoplasm</location>
        <location evidence="1">Cytoskeleton</location>
        <location evidence="1">Cilium axoneme</location>
    </subcellularLocation>
</comment>
<keyword evidence="9" id="KW-0969">Cilium</keyword>
<dbReference type="Pfam" id="PF12780">
    <property type="entry name" value="AAA_8"/>
    <property type="match status" value="1"/>
</dbReference>
<dbReference type="InterPro" id="IPR024317">
    <property type="entry name" value="Dynein_heavy_chain_D4_dom"/>
</dbReference>